<sequence length="127" mass="13897">MIEVLQDMPQGVTGIRISGRLRGDELREARPAIEEMLKAGEVRIVEVIDSNYEGFGPGGLVEDLKLGLGTVLPHHSAFRRIAVVSDKEWVRHTLHALAWMVPGELAVFGLDELERATQWAAATGPSS</sequence>
<dbReference type="Gene3D" id="3.40.50.10600">
    <property type="entry name" value="SpoIIaa-like domains"/>
    <property type="match status" value="1"/>
</dbReference>
<keyword evidence="2" id="KW-1185">Reference proteome</keyword>
<evidence type="ECO:0008006" key="3">
    <source>
        <dbReference type="Google" id="ProtNLM"/>
    </source>
</evidence>
<proteinExistence type="predicted"/>
<dbReference type="AlphaFoldDB" id="A0A1X1ZKY5"/>
<evidence type="ECO:0000313" key="2">
    <source>
        <dbReference type="Proteomes" id="UP000193529"/>
    </source>
</evidence>
<dbReference type="InterPro" id="IPR038396">
    <property type="entry name" value="SpoIIAA-like_sf"/>
</dbReference>
<reference evidence="1 2" key="1">
    <citation type="submission" date="2016-01" db="EMBL/GenBank/DDBJ databases">
        <title>The new phylogeny of the genus Mycobacterium.</title>
        <authorList>
            <person name="Tarcisio F."/>
            <person name="Conor M."/>
            <person name="Antonella G."/>
            <person name="Elisabetta G."/>
            <person name="Giulia F.S."/>
            <person name="Sara T."/>
            <person name="Anna F."/>
            <person name="Clotilde B."/>
            <person name="Roberto B."/>
            <person name="Veronica D.S."/>
            <person name="Fabio R."/>
            <person name="Monica P."/>
            <person name="Olivier J."/>
            <person name="Enrico T."/>
            <person name="Nicola S."/>
        </authorList>
    </citation>
    <scope>NUCLEOTIDE SEQUENCE [LARGE SCALE GENOMIC DNA]</scope>
    <source>
        <strain evidence="1 2">DSM 44572</strain>
    </source>
</reference>
<dbReference type="RefSeq" id="WP_085078886.1">
    <property type="nucleotide sequence ID" value="NZ_JACKRZ010000191.1"/>
</dbReference>
<name>A0A1X1ZKY5_9MYCO</name>
<evidence type="ECO:0000313" key="1">
    <source>
        <dbReference type="EMBL" id="ORW23771.1"/>
    </source>
</evidence>
<dbReference type="InterPro" id="IPR021866">
    <property type="entry name" value="SpoIIAA-like"/>
</dbReference>
<dbReference type="STRING" id="153971.AWC19_10600"/>
<dbReference type="OrthoDB" id="4729899at2"/>
<dbReference type="InterPro" id="IPR036513">
    <property type="entry name" value="STAS_dom_sf"/>
</dbReference>
<dbReference type="EMBL" id="LQPJ01000106">
    <property type="protein sequence ID" value="ORW23771.1"/>
    <property type="molecule type" value="Genomic_DNA"/>
</dbReference>
<accession>A0A1X1ZKY5</accession>
<dbReference type="Pfam" id="PF11964">
    <property type="entry name" value="SpoIIAA-like"/>
    <property type="match status" value="1"/>
</dbReference>
<organism evidence="1 2">
    <name type="scientific">Mycobacterium palustre</name>
    <dbReference type="NCBI Taxonomy" id="153971"/>
    <lineage>
        <taxon>Bacteria</taxon>
        <taxon>Bacillati</taxon>
        <taxon>Actinomycetota</taxon>
        <taxon>Actinomycetes</taxon>
        <taxon>Mycobacteriales</taxon>
        <taxon>Mycobacteriaceae</taxon>
        <taxon>Mycobacterium</taxon>
        <taxon>Mycobacterium simiae complex</taxon>
    </lineage>
</organism>
<gene>
    <name evidence="1" type="ORF">AWC19_10600</name>
</gene>
<dbReference type="SUPFAM" id="SSF52091">
    <property type="entry name" value="SpoIIaa-like"/>
    <property type="match status" value="1"/>
</dbReference>
<dbReference type="Proteomes" id="UP000193529">
    <property type="component" value="Unassembled WGS sequence"/>
</dbReference>
<comment type="caution">
    <text evidence="1">The sequence shown here is derived from an EMBL/GenBank/DDBJ whole genome shotgun (WGS) entry which is preliminary data.</text>
</comment>
<protein>
    <recommendedName>
        <fullName evidence="3">STAS/SEC14 domain-containing protein</fullName>
    </recommendedName>
</protein>